<dbReference type="AlphaFoldDB" id="A0A3L7DZI9"/>
<evidence type="ECO:0000313" key="7">
    <source>
        <dbReference type="Proteomes" id="UP000265509"/>
    </source>
</evidence>
<evidence type="ECO:0000256" key="3">
    <source>
        <dbReference type="ARBA" id="ARBA00023098"/>
    </source>
</evidence>
<sequence length="472" mass="52812">MAVVTKLQLRRSLRSAGSYQEWLDAAQAYDRYTRQDRWRRQDYSSQYDYVSIRVRLDRLRSLKARHDTRGMLFTLNEGIHGNMGGMGGAGLYSRAKCGTKHLIEDYIDEIVHTLEHLADEDSGAISREEKQDFFRRASHCFGHSAFMMSGSGSLLFFHVGVVKALAEAELLPSVMSGSSGGSIVGSMVCSHRDDELAGLLNSEYFLDRAPESSGRTGVADVAELEETIASFIPDITFEQSFALTGRAMNVSIAPAETHQTSRLLNATTSPSVLIRSAVMASAAVPGIFPAVTLQALDSHGERKSYLPSRKWVDGSVSDDMPAKRLARLYGVNHYIVSQTNPHVLPFVTDGHRQNTPRGLIENAARRSAREWFNAMTLILDRADRKNGTVTQVTSLMRSVINQDYIGDINILPDYKLINPLTILNFPSEKQINRLIASGERCTWPKLEMIRQQTRISRKLRDILQRYEEVPVV</sequence>
<dbReference type="PANTHER" id="PTHR14226">
    <property type="entry name" value="NEUROPATHY TARGET ESTERASE/SWISS CHEESE D.MELANOGASTER"/>
    <property type="match status" value="1"/>
</dbReference>
<dbReference type="OrthoDB" id="7055653at2"/>
<dbReference type="GO" id="GO:0004806">
    <property type="term" value="F:triacylglycerol lipase activity"/>
    <property type="evidence" value="ECO:0007669"/>
    <property type="project" value="InterPro"/>
</dbReference>
<evidence type="ECO:0000256" key="4">
    <source>
        <dbReference type="PROSITE-ProRule" id="PRU01161"/>
    </source>
</evidence>
<comment type="caution">
    <text evidence="4">Lacks conserved residue(s) required for the propagation of feature annotation.</text>
</comment>
<feature type="active site" description="Proton acceptor" evidence="4">
    <location>
        <position position="313"/>
    </location>
</feature>
<dbReference type="GO" id="GO:0016042">
    <property type="term" value="P:lipid catabolic process"/>
    <property type="evidence" value="ECO:0007669"/>
    <property type="project" value="UniProtKB-UniRule"/>
</dbReference>
<reference evidence="6 7" key="1">
    <citation type="submission" date="2018-07" db="EMBL/GenBank/DDBJ databases">
        <title>Halioglobus sp. genome submission.</title>
        <authorList>
            <person name="Ye M.-Q."/>
            <person name="Du Z.-J."/>
        </authorList>
    </citation>
    <scope>NUCLEOTIDE SEQUENCE [LARGE SCALE GENOMIC DNA]</scope>
    <source>
        <strain evidence="6 7">U0301</strain>
    </source>
</reference>
<evidence type="ECO:0000259" key="5">
    <source>
        <dbReference type="PROSITE" id="PS51635"/>
    </source>
</evidence>
<feature type="active site" description="Nucleophile" evidence="4">
    <location>
        <position position="179"/>
    </location>
</feature>
<evidence type="ECO:0000256" key="1">
    <source>
        <dbReference type="ARBA" id="ARBA00022801"/>
    </source>
</evidence>
<dbReference type="InterPro" id="IPR021771">
    <property type="entry name" value="Triacylglycerol_lipase_N"/>
</dbReference>
<dbReference type="RefSeq" id="WP_117953417.1">
    <property type="nucleotide sequence ID" value="NZ_QRAN01000005.1"/>
</dbReference>
<dbReference type="InterPro" id="IPR016035">
    <property type="entry name" value="Acyl_Trfase/lysoPLipase"/>
</dbReference>
<proteinExistence type="predicted"/>
<feature type="short sequence motif" description="GXSXG" evidence="4">
    <location>
        <begin position="177"/>
        <end position="181"/>
    </location>
</feature>
<keyword evidence="1 4" id="KW-0378">Hydrolase</keyword>
<accession>A0A3L7DZI9</accession>
<dbReference type="PANTHER" id="PTHR14226:SF10">
    <property type="entry name" value="TRIACYLGLYCEROL LIPASE 4-RELATED"/>
    <property type="match status" value="1"/>
</dbReference>
<feature type="domain" description="PNPLA" evidence="5">
    <location>
        <begin position="146"/>
        <end position="326"/>
    </location>
</feature>
<dbReference type="InterPro" id="IPR002641">
    <property type="entry name" value="PNPLA_dom"/>
</dbReference>
<evidence type="ECO:0000256" key="2">
    <source>
        <dbReference type="ARBA" id="ARBA00022963"/>
    </source>
</evidence>
<dbReference type="Proteomes" id="UP000265509">
    <property type="component" value="Unassembled WGS sequence"/>
</dbReference>
<dbReference type="PROSITE" id="PS51635">
    <property type="entry name" value="PNPLA"/>
    <property type="match status" value="1"/>
</dbReference>
<gene>
    <name evidence="6" type="ORF">DWB85_06595</name>
</gene>
<dbReference type="SUPFAM" id="SSF52151">
    <property type="entry name" value="FabD/lysophospholipase-like"/>
    <property type="match status" value="1"/>
</dbReference>
<keyword evidence="2 4" id="KW-0442">Lipid degradation</keyword>
<dbReference type="Gene3D" id="3.40.1090.10">
    <property type="entry name" value="Cytosolic phospholipase A2 catalytic domain"/>
    <property type="match status" value="2"/>
</dbReference>
<dbReference type="Pfam" id="PF01734">
    <property type="entry name" value="Patatin"/>
    <property type="match status" value="1"/>
</dbReference>
<keyword evidence="7" id="KW-1185">Reference proteome</keyword>
<evidence type="ECO:0000313" key="6">
    <source>
        <dbReference type="EMBL" id="RLQ22646.1"/>
    </source>
</evidence>
<dbReference type="InterPro" id="IPR050301">
    <property type="entry name" value="NTE"/>
</dbReference>
<dbReference type="Pfam" id="PF11815">
    <property type="entry name" value="DUF3336"/>
    <property type="match status" value="1"/>
</dbReference>
<dbReference type="CDD" id="cd07206">
    <property type="entry name" value="Pat_TGL3-4-5_SDP1"/>
    <property type="match status" value="1"/>
</dbReference>
<dbReference type="EMBL" id="QRAN01000005">
    <property type="protein sequence ID" value="RLQ22646.1"/>
    <property type="molecule type" value="Genomic_DNA"/>
</dbReference>
<comment type="caution">
    <text evidence="6">The sequence shown here is derived from an EMBL/GenBank/DDBJ whole genome shotgun (WGS) entry which is preliminary data.</text>
</comment>
<keyword evidence="3 4" id="KW-0443">Lipid metabolism</keyword>
<organism evidence="6 7">
    <name type="scientific">Seongchinamella sediminis</name>
    <dbReference type="NCBI Taxonomy" id="2283635"/>
    <lineage>
        <taxon>Bacteria</taxon>
        <taxon>Pseudomonadati</taxon>
        <taxon>Pseudomonadota</taxon>
        <taxon>Gammaproteobacteria</taxon>
        <taxon>Cellvibrionales</taxon>
        <taxon>Halieaceae</taxon>
        <taxon>Seongchinamella</taxon>
    </lineage>
</organism>
<protein>
    <submittedName>
        <fullName evidence="6">DUF3336 domain-containing protein</fullName>
    </submittedName>
</protein>
<name>A0A3L7DZI9_9GAMM</name>